<dbReference type="Proteomes" id="UP000276133">
    <property type="component" value="Unassembled WGS sequence"/>
</dbReference>
<protein>
    <recommendedName>
        <fullName evidence="5">Secreted protein</fullName>
    </recommendedName>
</protein>
<evidence type="ECO:0000313" key="3">
    <source>
        <dbReference type="EMBL" id="RNA16551.1"/>
    </source>
</evidence>
<gene>
    <name evidence="3" type="ORF">BpHYR1_023401</name>
</gene>
<evidence type="ECO:0000256" key="1">
    <source>
        <dbReference type="SAM" id="MobiDB-lite"/>
    </source>
</evidence>
<name>A0A3M7QZK8_BRAPC</name>
<organism evidence="3 4">
    <name type="scientific">Brachionus plicatilis</name>
    <name type="common">Marine rotifer</name>
    <name type="synonym">Brachionus muelleri</name>
    <dbReference type="NCBI Taxonomy" id="10195"/>
    <lineage>
        <taxon>Eukaryota</taxon>
        <taxon>Metazoa</taxon>
        <taxon>Spiralia</taxon>
        <taxon>Gnathifera</taxon>
        <taxon>Rotifera</taxon>
        <taxon>Eurotatoria</taxon>
        <taxon>Monogononta</taxon>
        <taxon>Pseudotrocha</taxon>
        <taxon>Ploima</taxon>
        <taxon>Brachionidae</taxon>
        <taxon>Brachionus</taxon>
    </lineage>
</organism>
<evidence type="ECO:0000256" key="2">
    <source>
        <dbReference type="SAM" id="SignalP"/>
    </source>
</evidence>
<feature type="region of interest" description="Disordered" evidence="1">
    <location>
        <begin position="114"/>
        <end position="143"/>
    </location>
</feature>
<comment type="caution">
    <text evidence="3">The sequence shown here is derived from an EMBL/GenBank/DDBJ whole genome shotgun (WGS) entry which is preliminary data.</text>
</comment>
<proteinExistence type="predicted"/>
<reference evidence="3 4" key="1">
    <citation type="journal article" date="2018" name="Sci. Rep.">
        <title>Genomic signatures of local adaptation to the degree of environmental predictability in rotifers.</title>
        <authorList>
            <person name="Franch-Gras L."/>
            <person name="Hahn C."/>
            <person name="Garcia-Roger E.M."/>
            <person name="Carmona M.J."/>
            <person name="Serra M."/>
            <person name="Gomez A."/>
        </authorList>
    </citation>
    <scope>NUCLEOTIDE SEQUENCE [LARGE SCALE GENOMIC DNA]</scope>
    <source>
        <strain evidence="3">HYR1</strain>
    </source>
</reference>
<feature type="chain" id="PRO_5018105602" description="Secreted protein" evidence="2">
    <location>
        <begin position="21"/>
        <end position="143"/>
    </location>
</feature>
<keyword evidence="2" id="KW-0732">Signal</keyword>
<keyword evidence="4" id="KW-1185">Reference proteome</keyword>
<feature type="compositionally biased region" description="Basic and acidic residues" evidence="1">
    <location>
        <begin position="129"/>
        <end position="143"/>
    </location>
</feature>
<dbReference type="EMBL" id="REGN01004681">
    <property type="protein sequence ID" value="RNA16551.1"/>
    <property type="molecule type" value="Genomic_DNA"/>
</dbReference>
<evidence type="ECO:0000313" key="4">
    <source>
        <dbReference type="Proteomes" id="UP000276133"/>
    </source>
</evidence>
<evidence type="ECO:0008006" key="5">
    <source>
        <dbReference type="Google" id="ProtNLM"/>
    </source>
</evidence>
<dbReference type="AlphaFoldDB" id="A0A3M7QZK8"/>
<feature type="compositionally biased region" description="Basic residues" evidence="1">
    <location>
        <begin position="117"/>
        <end position="128"/>
    </location>
</feature>
<feature type="signal peptide" evidence="2">
    <location>
        <begin position="1"/>
        <end position="20"/>
    </location>
</feature>
<accession>A0A3M7QZK8</accession>
<sequence length="143" mass="17524">MIKNILIFLLVNSVISLCLSQESGKINGESLLDKLINGKQKVDRNKRSLYYRNDKETMDRERRFRNGIPDYYYDDYYYGDYYYDDYYYDYYPDPYYYGAPLDLGIPRPYGVGLSRYNKPKHDNKKHKYERREHKKDDRKRGHY</sequence>